<proteinExistence type="predicted"/>
<keyword evidence="4" id="KW-0223">Dioxygenase</keyword>
<dbReference type="Pfam" id="PF00775">
    <property type="entry name" value="Dioxygenase_C"/>
    <property type="match status" value="1"/>
</dbReference>
<dbReference type="GO" id="GO:0016702">
    <property type="term" value="F:oxidoreductase activity, acting on single donors with incorporation of molecular oxygen, incorporation of two atoms of oxygen"/>
    <property type="evidence" value="ECO:0007669"/>
    <property type="project" value="InterPro"/>
</dbReference>
<reference evidence="4" key="1">
    <citation type="submission" date="2023-06" db="EMBL/GenBank/DDBJ databases">
        <title>Genome-scale phylogeny and comparative genomics of the fungal order Sordariales.</title>
        <authorList>
            <consortium name="Lawrence Berkeley National Laboratory"/>
            <person name="Hensen N."/>
            <person name="Bonometti L."/>
            <person name="Westerberg I."/>
            <person name="Brannstrom I.O."/>
            <person name="Guillou S."/>
            <person name="Cros-Aarteil S."/>
            <person name="Calhoun S."/>
            <person name="Haridas S."/>
            <person name="Kuo A."/>
            <person name="Mondo S."/>
            <person name="Pangilinan J."/>
            <person name="Riley R."/>
            <person name="LaButti K."/>
            <person name="Andreopoulos B."/>
            <person name="Lipzen A."/>
            <person name="Chen C."/>
            <person name="Yanf M."/>
            <person name="Daum C."/>
            <person name="Ng V."/>
            <person name="Clum A."/>
            <person name="Steindorff A."/>
            <person name="Ohm R."/>
            <person name="Martin F."/>
            <person name="Silar P."/>
            <person name="Natvig D."/>
            <person name="Lalanne C."/>
            <person name="Gautier V."/>
            <person name="Ament-velasquez S.L."/>
            <person name="Kruys A."/>
            <person name="Hutchinson M.I."/>
            <person name="Powell A.J."/>
            <person name="Barry K."/>
            <person name="Miller A.N."/>
            <person name="Grigoriev I.V."/>
            <person name="Debuchy R."/>
            <person name="Gladieux P."/>
            <person name="Thoren M.H."/>
            <person name="Johannesson H."/>
        </authorList>
    </citation>
    <scope>NUCLEOTIDE SEQUENCE</scope>
    <source>
        <strain evidence="4">SMH3187-1</strain>
    </source>
</reference>
<dbReference type="InterPro" id="IPR015889">
    <property type="entry name" value="Intradiol_dOase_core"/>
</dbReference>
<protein>
    <submittedName>
        <fullName evidence="4">Intradiol ring-cleavage dioxygenase</fullName>
    </submittedName>
</protein>
<dbReference type="PANTHER" id="PTHR34315:SF1">
    <property type="entry name" value="INTRADIOL RING-CLEAVAGE DIOXYGENASES DOMAIN-CONTAINING PROTEIN-RELATED"/>
    <property type="match status" value="1"/>
</dbReference>
<sequence length="365" mass="38526">MHLQTLVAGVLAAAATCVSAHPGHDLSAELAEREAALSQYAYRDLSHCADKIRERGLEARSVARRNALVEQLQKRANLKARSLEDLLKTSHHSKEKYTLATPADVLFASNNSCVLSPEVTEGPYYVAGEYIRKNIVEKQPGVDLTLDLQVLDIATCEPLKNVYLEIWHCNTTGVYSGVSAAGNGIADPANVNTTYLRGIQKTDADGVALFETLFPGHYTGRATHIHVMVHANATPAANGTLMGTTAAHVGQVYFDQDLISRVTALPAYAANKQVLTTNAKDFLLAQGAAVGDPFVHYVQLGETVGEGLLGWIAFGVNATLARKVQAGATLYETGGVGSPGGGFGGGAPPPGGAPPGGWRPMGELE</sequence>
<dbReference type="AlphaFoldDB" id="A0AA40EPC2"/>
<dbReference type="GO" id="GO:0008199">
    <property type="term" value="F:ferric iron binding"/>
    <property type="evidence" value="ECO:0007669"/>
    <property type="project" value="InterPro"/>
</dbReference>
<dbReference type="InterPro" id="IPR000627">
    <property type="entry name" value="Intradiol_dOase_C"/>
</dbReference>
<name>A0AA40EPC2_9PEZI</name>
<feature type="compositionally biased region" description="Low complexity" evidence="1">
    <location>
        <begin position="356"/>
        <end position="365"/>
    </location>
</feature>
<keyword evidence="2" id="KW-0732">Signal</keyword>
<organism evidence="4 5">
    <name type="scientific">Schizothecium vesticola</name>
    <dbReference type="NCBI Taxonomy" id="314040"/>
    <lineage>
        <taxon>Eukaryota</taxon>
        <taxon>Fungi</taxon>
        <taxon>Dikarya</taxon>
        <taxon>Ascomycota</taxon>
        <taxon>Pezizomycotina</taxon>
        <taxon>Sordariomycetes</taxon>
        <taxon>Sordariomycetidae</taxon>
        <taxon>Sordariales</taxon>
        <taxon>Schizotheciaceae</taxon>
        <taxon>Schizothecium</taxon>
    </lineage>
</organism>
<evidence type="ECO:0000313" key="5">
    <source>
        <dbReference type="Proteomes" id="UP001172155"/>
    </source>
</evidence>
<feature type="region of interest" description="Disordered" evidence="1">
    <location>
        <begin position="340"/>
        <end position="365"/>
    </location>
</feature>
<evidence type="ECO:0000256" key="2">
    <source>
        <dbReference type="SAM" id="SignalP"/>
    </source>
</evidence>
<dbReference type="Gene3D" id="2.60.130.10">
    <property type="entry name" value="Aromatic compound dioxygenase"/>
    <property type="match status" value="1"/>
</dbReference>
<evidence type="ECO:0000313" key="4">
    <source>
        <dbReference type="EMBL" id="KAK0742987.1"/>
    </source>
</evidence>
<comment type="caution">
    <text evidence="4">The sequence shown here is derived from an EMBL/GenBank/DDBJ whole genome shotgun (WGS) entry which is preliminary data.</text>
</comment>
<dbReference type="SUPFAM" id="SSF49482">
    <property type="entry name" value="Aromatic compound dioxygenase"/>
    <property type="match status" value="1"/>
</dbReference>
<gene>
    <name evidence="4" type="ORF">B0T18DRAFT_173445</name>
</gene>
<feature type="signal peptide" evidence="2">
    <location>
        <begin position="1"/>
        <end position="20"/>
    </location>
</feature>
<keyword evidence="5" id="KW-1185">Reference proteome</keyword>
<dbReference type="EMBL" id="JAUKUD010000005">
    <property type="protein sequence ID" value="KAK0742987.1"/>
    <property type="molecule type" value="Genomic_DNA"/>
</dbReference>
<feature type="chain" id="PRO_5041408375" evidence="2">
    <location>
        <begin position="21"/>
        <end position="365"/>
    </location>
</feature>
<dbReference type="Proteomes" id="UP001172155">
    <property type="component" value="Unassembled WGS sequence"/>
</dbReference>
<dbReference type="PANTHER" id="PTHR34315">
    <property type="match status" value="1"/>
</dbReference>
<keyword evidence="4" id="KW-0560">Oxidoreductase</keyword>
<evidence type="ECO:0000259" key="3">
    <source>
        <dbReference type="Pfam" id="PF00775"/>
    </source>
</evidence>
<accession>A0AA40EPC2</accession>
<feature type="domain" description="Intradiol ring-cleavage dioxygenases" evidence="3">
    <location>
        <begin position="121"/>
        <end position="258"/>
    </location>
</feature>
<dbReference type="CDD" id="cd03457">
    <property type="entry name" value="intradiol_dioxygenase_like"/>
    <property type="match status" value="1"/>
</dbReference>
<evidence type="ECO:0000256" key="1">
    <source>
        <dbReference type="SAM" id="MobiDB-lite"/>
    </source>
</evidence>